<organism evidence="2 3">
    <name type="scientific">Tessaracoccus oleiagri</name>
    <dbReference type="NCBI Taxonomy" id="686624"/>
    <lineage>
        <taxon>Bacteria</taxon>
        <taxon>Bacillati</taxon>
        <taxon>Actinomycetota</taxon>
        <taxon>Actinomycetes</taxon>
        <taxon>Propionibacteriales</taxon>
        <taxon>Propionibacteriaceae</taxon>
        <taxon>Tessaracoccus</taxon>
    </lineage>
</organism>
<gene>
    <name evidence="2" type="ORF">SAMN04488242_0096</name>
</gene>
<feature type="signal peptide" evidence="1">
    <location>
        <begin position="1"/>
        <end position="19"/>
    </location>
</feature>
<keyword evidence="1" id="KW-0732">Signal</keyword>
<keyword evidence="3" id="KW-1185">Reference proteome</keyword>
<evidence type="ECO:0000313" key="3">
    <source>
        <dbReference type="Proteomes" id="UP000199475"/>
    </source>
</evidence>
<dbReference type="Proteomes" id="UP000199475">
    <property type="component" value="Unassembled WGS sequence"/>
</dbReference>
<dbReference type="STRING" id="686624.SAMN04488242_0096"/>
<protein>
    <submittedName>
        <fullName evidence="2">Uncharacterized protein</fullName>
    </submittedName>
</protein>
<proteinExistence type="predicted"/>
<dbReference type="AlphaFoldDB" id="A0A1G9H5M5"/>
<reference evidence="2 3" key="1">
    <citation type="submission" date="2016-10" db="EMBL/GenBank/DDBJ databases">
        <authorList>
            <person name="de Groot N.N."/>
        </authorList>
    </citation>
    <scope>NUCLEOTIDE SEQUENCE [LARGE SCALE GENOMIC DNA]</scope>
    <source>
        <strain evidence="2 3">CGMCC 1.9159</strain>
    </source>
</reference>
<evidence type="ECO:0000256" key="1">
    <source>
        <dbReference type="SAM" id="SignalP"/>
    </source>
</evidence>
<name>A0A1G9H5M5_9ACTN</name>
<evidence type="ECO:0000313" key="2">
    <source>
        <dbReference type="EMBL" id="SDL08276.1"/>
    </source>
</evidence>
<accession>A0A1G9H5M5</accession>
<feature type="chain" id="PRO_5038816960" evidence="1">
    <location>
        <begin position="20"/>
        <end position="150"/>
    </location>
</feature>
<sequence>MGGMPSPVTIIKAATSVLAASAALLTALRENPQLSEGAKSAVGKIRKALTSKNPKVRFEAKLTAIEACADAVEAQYPAAPEVTAWRQMASTLRVRGDLAWHAKQGKERKAALAELNDETTTLLAQINARLAELTPGAIPEAAREAVEEAD</sequence>
<dbReference type="EMBL" id="FNGP01000001">
    <property type="protein sequence ID" value="SDL08276.1"/>
    <property type="molecule type" value="Genomic_DNA"/>
</dbReference>